<dbReference type="PANTHER" id="PTHR46060:SF3">
    <property type="entry name" value="PROTEIN GVQW3"/>
    <property type="match status" value="1"/>
</dbReference>
<gene>
    <name evidence="2" type="ORF">LAZ67_6001411</name>
</gene>
<dbReference type="Proteomes" id="UP001235939">
    <property type="component" value="Chromosome 06"/>
</dbReference>
<dbReference type="PANTHER" id="PTHR46060">
    <property type="entry name" value="MARINER MOS1 TRANSPOSASE-LIKE PROTEIN"/>
    <property type="match status" value="1"/>
</dbReference>
<proteinExistence type="predicted"/>
<name>A0ABY6KJ53_9ARAC</name>
<evidence type="ECO:0000256" key="1">
    <source>
        <dbReference type="SAM" id="Phobius"/>
    </source>
</evidence>
<sequence>MAQGQATDTTNITTLTNATKRHNSGYITRKQHNKTTTWKLLNDNVPAYRAIIVQDYLTKHSVSVLPHSPYSPNIAPCDFFFFKKLKMTLKGRRFSSSSEVIENATVELNKLRSIDFELAFQQLFSRWKKMKRLTTQTTIAKPQSVNPNKAVLFAFIQRCTIVALLALPFILNN</sequence>
<protein>
    <recommendedName>
        <fullName evidence="4">Transposase</fullName>
    </recommendedName>
</protein>
<reference evidence="2 3" key="1">
    <citation type="submission" date="2022-01" db="EMBL/GenBank/DDBJ databases">
        <title>A chromosomal length assembly of Cordylochernes scorpioides.</title>
        <authorList>
            <person name="Zeh D."/>
            <person name="Zeh J."/>
        </authorList>
    </citation>
    <scope>NUCLEOTIDE SEQUENCE [LARGE SCALE GENOMIC DNA]</scope>
    <source>
        <strain evidence="2">IN4F17</strain>
        <tissue evidence="2">Whole Body</tissue>
    </source>
</reference>
<organism evidence="2 3">
    <name type="scientific">Cordylochernes scorpioides</name>
    <dbReference type="NCBI Taxonomy" id="51811"/>
    <lineage>
        <taxon>Eukaryota</taxon>
        <taxon>Metazoa</taxon>
        <taxon>Ecdysozoa</taxon>
        <taxon>Arthropoda</taxon>
        <taxon>Chelicerata</taxon>
        <taxon>Arachnida</taxon>
        <taxon>Pseudoscorpiones</taxon>
        <taxon>Cheliferoidea</taxon>
        <taxon>Chernetidae</taxon>
        <taxon>Cordylochernes</taxon>
    </lineage>
</organism>
<feature type="transmembrane region" description="Helical" evidence="1">
    <location>
        <begin position="150"/>
        <end position="171"/>
    </location>
</feature>
<dbReference type="InterPro" id="IPR036397">
    <property type="entry name" value="RNaseH_sf"/>
</dbReference>
<keyword evidence="1" id="KW-0812">Transmembrane</keyword>
<accession>A0ABY6KJ53</accession>
<dbReference type="InterPro" id="IPR052709">
    <property type="entry name" value="Transposase-MT_Hybrid"/>
</dbReference>
<evidence type="ECO:0000313" key="2">
    <source>
        <dbReference type="EMBL" id="UYV68877.1"/>
    </source>
</evidence>
<keyword evidence="1" id="KW-0472">Membrane</keyword>
<dbReference type="EMBL" id="CP092868">
    <property type="protein sequence ID" value="UYV68877.1"/>
    <property type="molecule type" value="Genomic_DNA"/>
</dbReference>
<evidence type="ECO:0008006" key="4">
    <source>
        <dbReference type="Google" id="ProtNLM"/>
    </source>
</evidence>
<keyword evidence="1" id="KW-1133">Transmembrane helix</keyword>
<dbReference type="Gene3D" id="3.30.420.10">
    <property type="entry name" value="Ribonuclease H-like superfamily/Ribonuclease H"/>
    <property type="match status" value="1"/>
</dbReference>
<evidence type="ECO:0000313" key="3">
    <source>
        <dbReference type="Proteomes" id="UP001235939"/>
    </source>
</evidence>
<keyword evidence="3" id="KW-1185">Reference proteome</keyword>